<reference evidence="1 2" key="1">
    <citation type="submission" date="2016-12" db="EMBL/GenBank/DDBJ databases">
        <title>The new phylogeny of genus Mycobacterium.</title>
        <authorList>
            <person name="Tortoli E."/>
            <person name="Trovato A."/>
            <person name="Cirillo D.M."/>
        </authorList>
    </citation>
    <scope>NUCLEOTIDE SEQUENCE [LARGE SCALE GENOMIC DNA]</scope>
    <source>
        <strain evidence="1 2">DSM 45130</strain>
    </source>
</reference>
<comment type="caution">
    <text evidence="1">The sequence shown here is derived from an EMBL/GenBank/DDBJ whole genome shotgun (WGS) entry which is preliminary data.</text>
</comment>
<sequence>MAVTLRGARAILLPGTGSDDDYLRRAFGPALTQAGVVFTAHRPCPDRLVAGYLDALDEAAAAGAPIVVGGVSLGAAVAAAWAIAHPGRALAVLAALPPWLGASDAAPAAAAARATAATLRRDGLDATVAELRATSPAWLADELTRSWTRQWPGLPEAMEAAADYTAPTAAQLGTLATPMGVAGSPDDPVHPVSVARQWAAAAPHAALRTVALTDFGADPSALGATALAALAAVESKD</sequence>
<accession>A0A1X0DJU7</accession>
<organism evidence="1 2">
    <name type="scientific">Mycolicibacterium insubricum</name>
    <dbReference type="NCBI Taxonomy" id="444597"/>
    <lineage>
        <taxon>Bacteria</taxon>
        <taxon>Bacillati</taxon>
        <taxon>Actinomycetota</taxon>
        <taxon>Actinomycetes</taxon>
        <taxon>Mycobacteriales</taxon>
        <taxon>Mycobacteriaceae</taxon>
        <taxon>Mycolicibacterium</taxon>
    </lineage>
</organism>
<dbReference type="RefSeq" id="WP_083029661.1">
    <property type="nucleotide sequence ID" value="NZ_AP022618.1"/>
</dbReference>
<dbReference type="Gene3D" id="3.40.50.1820">
    <property type="entry name" value="alpha/beta hydrolase"/>
    <property type="match status" value="1"/>
</dbReference>
<gene>
    <name evidence="1" type="ORF">BST26_05035</name>
</gene>
<dbReference type="OrthoDB" id="4371333at2"/>
<evidence type="ECO:0000313" key="1">
    <source>
        <dbReference type="EMBL" id="ORA72615.1"/>
    </source>
</evidence>
<proteinExistence type="predicted"/>
<keyword evidence="2" id="KW-1185">Reference proteome</keyword>
<dbReference type="InterPro" id="IPR029058">
    <property type="entry name" value="AB_hydrolase_fold"/>
</dbReference>
<dbReference type="EMBL" id="MVHS01000007">
    <property type="protein sequence ID" value="ORA72615.1"/>
    <property type="molecule type" value="Genomic_DNA"/>
</dbReference>
<dbReference type="AlphaFoldDB" id="A0A1X0DJU7"/>
<dbReference type="Proteomes" id="UP000192801">
    <property type="component" value="Unassembled WGS sequence"/>
</dbReference>
<dbReference type="SUPFAM" id="SSF53474">
    <property type="entry name" value="alpha/beta-Hydrolases"/>
    <property type="match status" value="1"/>
</dbReference>
<dbReference type="STRING" id="444597.BST26_05035"/>
<evidence type="ECO:0000313" key="2">
    <source>
        <dbReference type="Proteomes" id="UP000192801"/>
    </source>
</evidence>
<name>A0A1X0DJU7_9MYCO</name>
<protein>
    <submittedName>
        <fullName evidence="1">Uncharacterized protein</fullName>
    </submittedName>
</protein>